<dbReference type="PROSITE" id="PS00517">
    <property type="entry name" value="RNASE_3_1"/>
    <property type="match status" value="1"/>
</dbReference>
<evidence type="ECO:0000256" key="4">
    <source>
        <dbReference type="ARBA" id="ARBA00022801"/>
    </source>
</evidence>
<evidence type="ECO:0000313" key="9">
    <source>
        <dbReference type="Proteomes" id="UP001497623"/>
    </source>
</evidence>
<dbReference type="PROSITE" id="PS50142">
    <property type="entry name" value="RNASE_3_2"/>
    <property type="match status" value="1"/>
</dbReference>
<accession>A0AAV2SFP3</accession>
<dbReference type="InterPro" id="IPR000999">
    <property type="entry name" value="RNase_III_dom"/>
</dbReference>
<feature type="non-terminal residue" evidence="8">
    <location>
        <position position="296"/>
    </location>
</feature>
<dbReference type="GO" id="GO:0031054">
    <property type="term" value="P:pre-miRNA processing"/>
    <property type="evidence" value="ECO:0007669"/>
    <property type="project" value="TreeGrafter"/>
</dbReference>
<evidence type="ECO:0000313" key="8">
    <source>
        <dbReference type="EMBL" id="CAL4183718.1"/>
    </source>
</evidence>
<dbReference type="SMART" id="SM00535">
    <property type="entry name" value="RIBOc"/>
    <property type="match status" value="1"/>
</dbReference>
<dbReference type="SUPFAM" id="SSF69065">
    <property type="entry name" value="RNase III domain-like"/>
    <property type="match status" value="2"/>
</dbReference>
<evidence type="ECO:0000256" key="1">
    <source>
        <dbReference type="ARBA" id="ARBA00001936"/>
    </source>
</evidence>
<dbReference type="PANTHER" id="PTHR14950:SF37">
    <property type="entry name" value="ENDORIBONUCLEASE DICER"/>
    <property type="match status" value="1"/>
</dbReference>
<dbReference type="Proteomes" id="UP001497623">
    <property type="component" value="Unassembled WGS sequence"/>
</dbReference>
<keyword evidence="4" id="KW-0378">Hydrolase</keyword>
<dbReference type="GO" id="GO:0004525">
    <property type="term" value="F:ribonuclease III activity"/>
    <property type="evidence" value="ECO:0007669"/>
    <property type="project" value="InterPro"/>
</dbReference>
<reference evidence="8 9" key="1">
    <citation type="submission" date="2024-05" db="EMBL/GenBank/DDBJ databases">
        <authorList>
            <person name="Wallberg A."/>
        </authorList>
    </citation>
    <scope>NUCLEOTIDE SEQUENCE [LARGE SCALE GENOMIC DNA]</scope>
</reference>
<dbReference type="Pfam" id="PF00636">
    <property type="entry name" value="Ribonuclease_3"/>
    <property type="match status" value="1"/>
</dbReference>
<dbReference type="GO" id="GO:0004530">
    <property type="term" value="F:deoxyribonuclease I activity"/>
    <property type="evidence" value="ECO:0007669"/>
    <property type="project" value="TreeGrafter"/>
</dbReference>
<evidence type="ECO:0000259" key="7">
    <source>
        <dbReference type="PROSITE" id="PS50142"/>
    </source>
</evidence>
<gene>
    <name evidence="8" type="ORF">MNOR_LOCUS35726</name>
</gene>
<keyword evidence="9" id="KW-1185">Reference proteome</keyword>
<keyword evidence="6" id="KW-0694">RNA-binding</keyword>
<comment type="cofactor">
    <cofactor evidence="1">
        <name>Mn(2+)</name>
        <dbReference type="ChEBI" id="CHEBI:29035"/>
    </cofactor>
</comment>
<feature type="domain" description="RNase III" evidence="7">
    <location>
        <begin position="108"/>
        <end position="262"/>
    </location>
</feature>
<name>A0AAV2SFP3_MEGNR</name>
<dbReference type="Gene3D" id="1.10.1520.10">
    <property type="entry name" value="Ribonuclease III domain"/>
    <property type="match status" value="2"/>
</dbReference>
<protein>
    <recommendedName>
        <fullName evidence="7">RNase III domain-containing protein</fullName>
    </recommendedName>
</protein>
<dbReference type="GO" id="GO:0046872">
    <property type="term" value="F:metal ion binding"/>
    <property type="evidence" value="ECO:0007669"/>
    <property type="project" value="UniProtKB-KW"/>
</dbReference>
<dbReference type="InterPro" id="IPR036389">
    <property type="entry name" value="RNase_III_sf"/>
</dbReference>
<dbReference type="FunFam" id="1.10.1520.10:FF:000004">
    <property type="entry name" value="Endoribonuclease dicer-like 1"/>
    <property type="match status" value="1"/>
</dbReference>
<dbReference type="EMBL" id="CAXKWB010060974">
    <property type="protein sequence ID" value="CAL4183718.1"/>
    <property type="molecule type" value="Genomic_DNA"/>
</dbReference>
<keyword evidence="3" id="KW-0479">Metal-binding</keyword>
<proteinExistence type="predicted"/>
<sequence>IVKEIKESTTQACSSVKEKIQVPDKAFDPWTQHLVADKSVADSIEAMIGAYLLVGGSNAARRFLFWLGIKEINEYSINNLPPCPNSAIMSKEYWAESEIIQIYHSNCLDRLESKIGYSFNEKSFLVQAVTHPSAVQNKVTDCYQRLEFLGDAVLDYLITGLIYSRSEQYTPGQMTDIRSYLVKNETLAKVAVNVNFHKYLVHSNSKLQATIDRFLDLLHDDDQEDEELACEEDTEVAEDIEVPKALGDVVEAIIGAVYLDSQQSLQKTWNVIENIMSTVLSDSQSIPINCIRKLYE</sequence>
<organism evidence="8 9">
    <name type="scientific">Meganyctiphanes norvegica</name>
    <name type="common">Northern krill</name>
    <name type="synonym">Thysanopoda norvegica</name>
    <dbReference type="NCBI Taxonomy" id="48144"/>
    <lineage>
        <taxon>Eukaryota</taxon>
        <taxon>Metazoa</taxon>
        <taxon>Ecdysozoa</taxon>
        <taxon>Arthropoda</taxon>
        <taxon>Crustacea</taxon>
        <taxon>Multicrustacea</taxon>
        <taxon>Malacostraca</taxon>
        <taxon>Eumalacostraca</taxon>
        <taxon>Eucarida</taxon>
        <taxon>Euphausiacea</taxon>
        <taxon>Euphausiidae</taxon>
        <taxon>Meganyctiphanes</taxon>
    </lineage>
</organism>
<evidence type="ECO:0000256" key="3">
    <source>
        <dbReference type="ARBA" id="ARBA00022723"/>
    </source>
</evidence>
<keyword evidence="5" id="KW-0460">Magnesium</keyword>
<evidence type="ECO:0000256" key="2">
    <source>
        <dbReference type="ARBA" id="ARBA00001946"/>
    </source>
</evidence>
<feature type="non-terminal residue" evidence="8">
    <location>
        <position position="1"/>
    </location>
</feature>
<dbReference type="GO" id="GO:0030422">
    <property type="term" value="P:siRNA processing"/>
    <property type="evidence" value="ECO:0007669"/>
    <property type="project" value="TreeGrafter"/>
</dbReference>
<dbReference type="GO" id="GO:0005634">
    <property type="term" value="C:nucleus"/>
    <property type="evidence" value="ECO:0007669"/>
    <property type="project" value="TreeGrafter"/>
</dbReference>
<dbReference type="GO" id="GO:0006309">
    <property type="term" value="P:apoptotic DNA fragmentation"/>
    <property type="evidence" value="ECO:0007669"/>
    <property type="project" value="TreeGrafter"/>
</dbReference>
<dbReference type="AlphaFoldDB" id="A0AAV2SFP3"/>
<dbReference type="GO" id="GO:0005737">
    <property type="term" value="C:cytoplasm"/>
    <property type="evidence" value="ECO:0007669"/>
    <property type="project" value="TreeGrafter"/>
</dbReference>
<evidence type="ECO:0000256" key="5">
    <source>
        <dbReference type="ARBA" id="ARBA00022842"/>
    </source>
</evidence>
<evidence type="ECO:0000256" key="6">
    <source>
        <dbReference type="ARBA" id="ARBA00022884"/>
    </source>
</evidence>
<dbReference type="GO" id="GO:0003723">
    <property type="term" value="F:RNA binding"/>
    <property type="evidence" value="ECO:0007669"/>
    <property type="project" value="UniProtKB-KW"/>
</dbReference>
<comment type="caution">
    <text evidence="8">The sequence shown here is derived from an EMBL/GenBank/DDBJ whole genome shotgun (WGS) entry which is preliminary data.</text>
</comment>
<comment type="cofactor">
    <cofactor evidence="2">
        <name>Mg(2+)</name>
        <dbReference type="ChEBI" id="CHEBI:18420"/>
    </cofactor>
</comment>
<dbReference type="CDD" id="cd00593">
    <property type="entry name" value="RIBOc"/>
    <property type="match status" value="1"/>
</dbReference>
<dbReference type="PANTHER" id="PTHR14950">
    <property type="entry name" value="DICER-RELATED"/>
    <property type="match status" value="1"/>
</dbReference>